<comment type="caution">
    <text evidence="1">The sequence shown here is derived from an EMBL/GenBank/DDBJ whole genome shotgun (WGS) entry which is preliminary data.</text>
</comment>
<reference evidence="1" key="1">
    <citation type="journal article" date="2014" name="Int. J. Syst. Evol. Microbiol.">
        <title>Complete genome sequence of Corynebacterium casei LMG S-19264T (=DSM 44701T), isolated from a smear-ripened cheese.</title>
        <authorList>
            <consortium name="US DOE Joint Genome Institute (JGI-PGF)"/>
            <person name="Walter F."/>
            <person name="Albersmeier A."/>
            <person name="Kalinowski J."/>
            <person name="Ruckert C."/>
        </authorList>
    </citation>
    <scope>NUCLEOTIDE SEQUENCE</scope>
    <source>
        <strain evidence="1">CGMCC 1.15725</strain>
    </source>
</reference>
<evidence type="ECO:0000313" key="1">
    <source>
        <dbReference type="EMBL" id="GGF36166.1"/>
    </source>
</evidence>
<proteinExistence type="predicted"/>
<protein>
    <recommendedName>
        <fullName evidence="3">Lipoprotein</fullName>
    </recommendedName>
</protein>
<sequence length="72" mass="7874">MSRTKSLIGRIAFVGLCALALAGCYYEPAPYAYGPAPAYSYYSPGYYYGPPVYGSVYVGGGWGHGWGHDHWR</sequence>
<dbReference type="AlphaFoldDB" id="A0A8J2YXG8"/>
<dbReference type="EMBL" id="BMJQ01000014">
    <property type="protein sequence ID" value="GGF36166.1"/>
    <property type="molecule type" value="Genomic_DNA"/>
</dbReference>
<evidence type="ECO:0000313" key="2">
    <source>
        <dbReference type="Proteomes" id="UP000646365"/>
    </source>
</evidence>
<dbReference type="Proteomes" id="UP000646365">
    <property type="component" value="Unassembled WGS sequence"/>
</dbReference>
<organism evidence="1 2">
    <name type="scientific">Aliidongia dinghuensis</name>
    <dbReference type="NCBI Taxonomy" id="1867774"/>
    <lineage>
        <taxon>Bacteria</taxon>
        <taxon>Pseudomonadati</taxon>
        <taxon>Pseudomonadota</taxon>
        <taxon>Alphaproteobacteria</taxon>
        <taxon>Rhodospirillales</taxon>
        <taxon>Dongiaceae</taxon>
        <taxon>Aliidongia</taxon>
    </lineage>
</organism>
<keyword evidence="2" id="KW-1185">Reference proteome</keyword>
<accession>A0A8J2YXG8</accession>
<dbReference type="RefSeq" id="WP_189050585.1">
    <property type="nucleotide sequence ID" value="NZ_BMJQ01000014.1"/>
</dbReference>
<evidence type="ECO:0008006" key="3">
    <source>
        <dbReference type="Google" id="ProtNLM"/>
    </source>
</evidence>
<dbReference type="PROSITE" id="PS51257">
    <property type="entry name" value="PROKAR_LIPOPROTEIN"/>
    <property type="match status" value="1"/>
</dbReference>
<gene>
    <name evidence="1" type="ORF">GCM10011611_48240</name>
</gene>
<name>A0A8J2YXG8_9PROT</name>
<reference evidence="1" key="2">
    <citation type="submission" date="2020-09" db="EMBL/GenBank/DDBJ databases">
        <authorList>
            <person name="Sun Q."/>
            <person name="Zhou Y."/>
        </authorList>
    </citation>
    <scope>NUCLEOTIDE SEQUENCE</scope>
    <source>
        <strain evidence="1">CGMCC 1.15725</strain>
    </source>
</reference>